<feature type="transmembrane region" description="Helical" evidence="1">
    <location>
        <begin position="126"/>
        <end position="142"/>
    </location>
</feature>
<evidence type="ECO:0000313" key="3">
    <source>
        <dbReference type="Proteomes" id="UP000266895"/>
    </source>
</evidence>
<dbReference type="EMBL" id="LR134350">
    <property type="protein sequence ID" value="VEG25850.1"/>
    <property type="molecule type" value="Genomic_DNA"/>
</dbReference>
<dbReference type="OrthoDB" id="25997at2"/>
<evidence type="ECO:0000256" key="1">
    <source>
        <dbReference type="SAM" id="Phobius"/>
    </source>
</evidence>
<evidence type="ECO:0000313" key="2">
    <source>
        <dbReference type="EMBL" id="VEG25850.1"/>
    </source>
</evidence>
<name>A0A3S4R9F8_9ACTO</name>
<accession>A0A3S4R9F8</accession>
<dbReference type="AlphaFoldDB" id="A0A3S4R9F8"/>
<keyword evidence="1" id="KW-0812">Transmembrane</keyword>
<keyword evidence="1" id="KW-1133">Transmembrane helix</keyword>
<organism evidence="2 3">
    <name type="scientific">Actinomyces howellii</name>
    <dbReference type="NCBI Taxonomy" id="52771"/>
    <lineage>
        <taxon>Bacteria</taxon>
        <taxon>Bacillati</taxon>
        <taxon>Actinomycetota</taxon>
        <taxon>Actinomycetes</taxon>
        <taxon>Actinomycetales</taxon>
        <taxon>Actinomycetaceae</taxon>
        <taxon>Actinomyces</taxon>
    </lineage>
</organism>
<feature type="transmembrane region" description="Helical" evidence="1">
    <location>
        <begin position="28"/>
        <end position="49"/>
    </location>
</feature>
<protein>
    <submittedName>
        <fullName evidence="2">Uncharacterized protein</fullName>
    </submittedName>
</protein>
<feature type="transmembrane region" description="Helical" evidence="1">
    <location>
        <begin position="55"/>
        <end position="78"/>
    </location>
</feature>
<keyword evidence="1" id="KW-0472">Membrane</keyword>
<sequence length="173" mass="18533">MSGPEPARAPEVRPVEDRRRPAYGWGRLLVAVFAVFGVVVLVPAAVALVRDPGRAPVIGSLNVAAGLLFILLAVCVAHNGRRMRLVGWMSLTALLTGALLVGLLTWTGTAPLLAGSVWAHGGRRLAFLPLALPVVAGVWMWMSDPRRIVVTAERFTDLSESLSESISAARREH</sequence>
<feature type="transmembrane region" description="Helical" evidence="1">
    <location>
        <begin position="85"/>
        <end position="106"/>
    </location>
</feature>
<proteinExistence type="predicted"/>
<dbReference type="KEGG" id="ahw:NCTC11636_00243"/>
<reference evidence="2 3" key="1">
    <citation type="submission" date="2018-12" db="EMBL/GenBank/DDBJ databases">
        <authorList>
            <consortium name="Pathogen Informatics"/>
        </authorList>
    </citation>
    <scope>NUCLEOTIDE SEQUENCE [LARGE SCALE GENOMIC DNA]</scope>
    <source>
        <strain evidence="2 3">NCTC11636</strain>
    </source>
</reference>
<dbReference type="Proteomes" id="UP000266895">
    <property type="component" value="Chromosome"/>
</dbReference>
<keyword evidence="3" id="KW-1185">Reference proteome</keyword>
<gene>
    <name evidence="2" type="ORF">NCTC11636_00243</name>
</gene>
<dbReference type="RefSeq" id="WP_126381344.1">
    <property type="nucleotide sequence ID" value="NZ_LR134350.1"/>
</dbReference>